<evidence type="ECO:0000259" key="3">
    <source>
        <dbReference type="Pfam" id="PF13229"/>
    </source>
</evidence>
<proteinExistence type="predicted"/>
<dbReference type="EMBL" id="CP058595">
    <property type="protein sequence ID" value="QLG46694.1"/>
    <property type="molecule type" value="Genomic_DNA"/>
</dbReference>
<dbReference type="AlphaFoldDB" id="A0A7H9ATB3"/>
<name>A0A7H9ATB3_9FLAO</name>
<feature type="compositionally biased region" description="Acidic residues" evidence="1">
    <location>
        <begin position="39"/>
        <end position="60"/>
    </location>
</feature>
<protein>
    <submittedName>
        <fullName evidence="4">Right-handed parallel beta-helix repeat-containing protein</fullName>
    </submittedName>
</protein>
<accession>A0A7H9ATB3</accession>
<feature type="chain" id="PRO_5028864904" evidence="2">
    <location>
        <begin position="26"/>
        <end position="678"/>
    </location>
</feature>
<dbReference type="InterPro" id="IPR039448">
    <property type="entry name" value="Beta_helix"/>
</dbReference>
<dbReference type="Gene3D" id="2.160.20.10">
    <property type="entry name" value="Single-stranded right-handed beta-helix, Pectin lyase-like"/>
    <property type="match status" value="2"/>
</dbReference>
<keyword evidence="5" id="KW-1185">Reference proteome</keyword>
<dbReference type="Proteomes" id="UP000509302">
    <property type="component" value="Chromosome"/>
</dbReference>
<dbReference type="RefSeq" id="WP_179242973.1">
    <property type="nucleotide sequence ID" value="NZ_CP058595.1"/>
</dbReference>
<dbReference type="SUPFAM" id="SSF51126">
    <property type="entry name" value="Pectin lyase-like"/>
    <property type="match status" value="2"/>
</dbReference>
<dbReference type="InterPro" id="IPR011050">
    <property type="entry name" value="Pectin_lyase_fold/virulence"/>
</dbReference>
<dbReference type="InterPro" id="IPR006626">
    <property type="entry name" value="PbH1"/>
</dbReference>
<organism evidence="4 5">
    <name type="scientific">Costertonia aggregata</name>
    <dbReference type="NCBI Taxonomy" id="343403"/>
    <lineage>
        <taxon>Bacteria</taxon>
        <taxon>Pseudomonadati</taxon>
        <taxon>Bacteroidota</taxon>
        <taxon>Flavobacteriia</taxon>
        <taxon>Flavobacteriales</taxon>
        <taxon>Flavobacteriaceae</taxon>
        <taxon>Costertonia</taxon>
    </lineage>
</organism>
<evidence type="ECO:0000313" key="5">
    <source>
        <dbReference type="Proteomes" id="UP000509302"/>
    </source>
</evidence>
<feature type="region of interest" description="Disordered" evidence="1">
    <location>
        <begin position="39"/>
        <end position="70"/>
    </location>
</feature>
<feature type="domain" description="Right handed beta helix" evidence="3">
    <location>
        <begin position="399"/>
        <end position="554"/>
    </location>
</feature>
<reference evidence="4 5" key="1">
    <citation type="journal article" date="2006" name="Int. J. Syst. Evol. Microbiol.">
        <title>Costertonia aggregata gen. nov., sp. nov., a mesophilic marine bacterium of the family Flavobacteriaceae, isolated from a mature biofilm.</title>
        <authorList>
            <person name="Kwon K.K."/>
            <person name="Lee Y.K."/>
            <person name="Lee H.K."/>
        </authorList>
    </citation>
    <scope>NUCLEOTIDE SEQUENCE [LARGE SCALE GENOMIC DNA]</scope>
    <source>
        <strain evidence="4 5">KCCM 42265</strain>
    </source>
</reference>
<dbReference type="SMART" id="SM00710">
    <property type="entry name" value="PbH1"/>
    <property type="match status" value="9"/>
</dbReference>
<keyword evidence="2" id="KW-0732">Signal</keyword>
<dbReference type="Pfam" id="PF13229">
    <property type="entry name" value="Beta_helix"/>
    <property type="match status" value="1"/>
</dbReference>
<evidence type="ECO:0000256" key="1">
    <source>
        <dbReference type="SAM" id="MobiDB-lite"/>
    </source>
</evidence>
<gene>
    <name evidence="4" type="ORF">HYG79_15495</name>
</gene>
<dbReference type="InterPro" id="IPR012334">
    <property type="entry name" value="Pectin_lyas_fold"/>
</dbReference>
<feature type="signal peptide" evidence="2">
    <location>
        <begin position="1"/>
        <end position="25"/>
    </location>
</feature>
<evidence type="ECO:0000313" key="4">
    <source>
        <dbReference type="EMBL" id="QLG46694.1"/>
    </source>
</evidence>
<sequence>MKKSSLFLKLSLLALLFISFPLVSCQNDELFEDIFAQNADDDTTDGDDTGGDDTGGDDTNTDGGNPDGKLDINTTPCDYTLSSVAAGATMEIECQLDLGGSTIDLPSDVTLLYKGGEIINGTLNFGTGGKIDGNLLNQFLEVEGNIILTSDTFLFYPERWDFVQGRTTSERAQTNNFNLEHLFEKTKLLGATTFSINEFDAYFEISKVTSTTTNQNYYPSREAVNLPSDFTLRMTENTHLRTQPNGGKEGVLISFRDVSNSSIVGGNLHGERDEHDYSGIRDGEGGNHLMVIHGANNITVDGVNISDGSKGGLFINSIGFTFQPDYIPANNIVIKNCVFERNRRMSVALTDGNNILFEGNTFIDTALPTQNSDGGVVGFAVNIEAVRTRDDSGNLVLYERVYDVTLRNNIEQGSRVGAFNIYTGENVVIENNQLENKVSWSYASGARIRQNTFTASEKSKDSPAISAGGSGETVFDNQITDNLIIGYGIGISAYHKDLEISKNKIQDARIAIQVKNASNMNISDNEITSNDLSSRGVMVHITAANSITISQNDINVKSDPLYFVRVNQNAGEENNKLIVSDNMFNSDKKFTFSETRGVEFKNNTCNTGIQLLGVNNFELTNNNITTADSDGIRLTNNNSDIDISGNTISVPPNTRYRCINNDSSTSSRVNIESNNICQ</sequence>
<evidence type="ECO:0000256" key="2">
    <source>
        <dbReference type="SAM" id="SignalP"/>
    </source>
</evidence>
<dbReference type="KEGG" id="cagg:HYG79_15495"/>